<dbReference type="Gene3D" id="3.40.50.1820">
    <property type="entry name" value="alpha/beta hydrolase"/>
    <property type="match status" value="1"/>
</dbReference>
<accession>A0A3M2L6P9</accession>
<dbReference type="PANTHER" id="PTHR43037">
    <property type="entry name" value="UNNAMED PRODUCT-RELATED"/>
    <property type="match status" value="1"/>
</dbReference>
<dbReference type="SUPFAM" id="SSF53474">
    <property type="entry name" value="alpha/beta-Hydrolases"/>
    <property type="match status" value="1"/>
</dbReference>
<dbReference type="PANTHER" id="PTHR43037:SF1">
    <property type="entry name" value="BLL1128 PROTEIN"/>
    <property type="match status" value="1"/>
</dbReference>
<dbReference type="EMBL" id="RFFH01000003">
    <property type="protein sequence ID" value="RMI33392.1"/>
    <property type="molecule type" value="Genomic_DNA"/>
</dbReference>
<reference evidence="2 3" key="1">
    <citation type="submission" date="2018-10" db="EMBL/GenBank/DDBJ databases">
        <title>Isolation from cow dung.</title>
        <authorList>
            <person name="Ling L."/>
        </authorList>
    </citation>
    <scope>NUCLEOTIDE SEQUENCE [LARGE SCALE GENOMIC DNA]</scope>
    <source>
        <strain evidence="2 3">NEAU-LL90</strain>
    </source>
</reference>
<evidence type="ECO:0000313" key="2">
    <source>
        <dbReference type="EMBL" id="RMI33392.1"/>
    </source>
</evidence>
<gene>
    <name evidence="2" type="ORF">EBN03_09560</name>
</gene>
<keyword evidence="1" id="KW-0732">Signal</keyword>
<keyword evidence="3" id="KW-1185">Reference proteome</keyword>
<evidence type="ECO:0000256" key="1">
    <source>
        <dbReference type="ARBA" id="ARBA00022729"/>
    </source>
</evidence>
<proteinExistence type="predicted"/>
<evidence type="ECO:0000313" key="3">
    <source>
        <dbReference type="Proteomes" id="UP000279275"/>
    </source>
</evidence>
<protein>
    <recommendedName>
        <fullName evidence="4">Esterase</fullName>
    </recommendedName>
</protein>
<organism evidence="2 3">
    <name type="scientific">Nocardia stercoris</name>
    <dbReference type="NCBI Taxonomy" id="2483361"/>
    <lineage>
        <taxon>Bacteria</taxon>
        <taxon>Bacillati</taxon>
        <taxon>Actinomycetota</taxon>
        <taxon>Actinomycetes</taxon>
        <taxon>Mycobacteriales</taxon>
        <taxon>Nocardiaceae</taxon>
        <taxon>Nocardia</taxon>
    </lineage>
</organism>
<sequence>MTRPASTAPRRRRPSAVRTPIPLDPLRFRSCLDTVQEHCAGNLYKFERENSTIENVLIDGHERTFTLRPPATPRPGLPLILVLHGNRATDGRAVRGGDDTMRRWTSFDTQADRFGAVVAYPDAFTGSWADGRGVTTGDESGVDDVAFLRAVIDLSAEQHGTRPDHTVVAGISNGAFMAHRLALEASDRVAAFGAVAGALPAALSDLRPTHSVSALLINGTADAMVPIDGGYSRRRGPDGELRGRTHGLAESARRWADWNGCGTVATVADLPAGAGPDEFAVSRWEAGAGAGGTRVAAWTVHGMGHTWPGASVPAALAALQPTPRNFDAAAELCRFALPQLASADDRRH</sequence>
<dbReference type="InterPro" id="IPR029058">
    <property type="entry name" value="AB_hydrolase_fold"/>
</dbReference>
<dbReference type="Proteomes" id="UP000279275">
    <property type="component" value="Unassembled WGS sequence"/>
</dbReference>
<dbReference type="AlphaFoldDB" id="A0A3M2L6P9"/>
<comment type="caution">
    <text evidence="2">The sequence shown here is derived from an EMBL/GenBank/DDBJ whole genome shotgun (WGS) entry which is preliminary data.</text>
</comment>
<evidence type="ECO:0008006" key="4">
    <source>
        <dbReference type="Google" id="ProtNLM"/>
    </source>
</evidence>
<dbReference type="InterPro" id="IPR050955">
    <property type="entry name" value="Plant_Biomass_Hydrol_Est"/>
</dbReference>
<name>A0A3M2L6P9_9NOCA</name>